<evidence type="ECO:0000313" key="1">
    <source>
        <dbReference type="EMBL" id="SPE31350.1"/>
    </source>
</evidence>
<dbReference type="EMBL" id="OKRB01000150">
    <property type="protein sequence ID" value="SPE31350.1"/>
    <property type="molecule type" value="Genomic_DNA"/>
</dbReference>
<accession>A0A2N9M7D2</accession>
<evidence type="ECO:0000313" key="2">
    <source>
        <dbReference type="Proteomes" id="UP000239735"/>
    </source>
</evidence>
<proteinExistence type="predicted"/>
<protein>
    <submittedName>
        <fullName evidence="1">Uncharacterized protein</fullName>
    </submittedName>
</protein>
<reference evidence="2" key="1">
    <citation type="submission" date="2018-02" db="EMBL/GenBank/DDBJ databases">
        <authorList>
            <person name="Hausmann B."/>
        </authorList>
    </citation>
    <scope>NUCLEOTIDE SEQUENCE [LARGE SCALE GENOMIC DNA]</scope>
    <source>
        <strain evidence="2">Peat soil MAG SbA5</strain>
    </source>
</reference>
<sequence length="64" mass="7172">MRPNAPNKDFTLRVLIASARPYCFGGKCLILNWLPLKGSYRVNLNDLYTAVAKIPRVVPQHFGG</sequence>
<organism evidence="1 2">
    <name type="scientific">Candidatus Sulfuritelmatomonas gaucii</name>
    <dbReference type="NCBI Taxonomy" id="2043161"/>
    <lineage>
        <taxon>Bacteria</taxon>
        <taxon>Pseudomonadati</taxon>
        <taxon>Acidobacteriota</taxon>
        <taxon>Terriglobia</taxon>
        <taxon>Terriglobales</taxon>
        <taxon>Acidobacteriaceae</taxon>
        <taxon>Candidatus Sulfuritelmatomonas</taxon>
    </lineage>
</organism>
<dbReference type="AlphaFoldDB" id="A0A2N9M7D2"/>
<name>A0A2N9M7D2_9BACT</name>
<gene>
    <name evidence="1" type="ORF">SBA5_880018</name>
</gene>
<dbReference type="Proteomes" id="UP000239735">
    <property type="component" value="Unassembled WGS sequence"/>
</dbReference>